<sequence length="282" mass="33146">MTVLDQFDLNDSDFPQKLEERMMNSGGYPYDKKLKRSRYEEELEQLQIEMVKVQEWVRAKDERIVIVFEGRDAAGKGGSIKALTQYTNPRHVRVVALSKPSDVERGQWYFQRYAKQLPTQGEIVLFDRSWYNRAGVEPVMGFCTPEQTEKFLKDAPRFEDMILDSGTKLFKFWLNIGQEMQLKRFHDRRHSRLKHWKLSPIDIKALDKWGAYTDARNLMLKHTHTSHSPWTILRANDKRRARLNMMRYLLLNLNYDGKDEEAIGEIDPNILGHGPAFLHGSE</sequence>
<keyword evidence="2 6" id="KW-0808">Transferase</keyword>
<comment type="catalytic activity">
    <reaction evidence="5">
        <text>[phosphate](n) + ATP = [phosphate](n+1) + ADP</text>
        <dbReference type="Rhea" id="RHEA:19573"/>
        <dbReference type="Rhea" id="RHEA-COMP:9859"/>
        <dbReference type="Rhea" id="RHEA-COMP:14280"/>
        <dbReference type="ChEBI" id="CHEBI:16838"/>
        <dbReference type="ChEBI" id="CHEBI:30616"/>
        <dbReference type="ChEBI" id="CHEBI:456216"/>
    </reaction>
    <physiologicalReaction direction="right-to-left" evidence="5">
        <dbReference type="Rhea" id="RHEA:19575"/>
    </physiologicalReaction>
</comment>
<evidence type="ECO:0000256" key="2">
    <source>
        <dbReference type="ARBA" id="ARBA00022679"/>
    </source>
</evidence>
<feature type="domain" description="Polyphosphate kinase-2-related" evidence="7">
    <location>
        <begin position="34"/>
        <end position="259"/>
    </location>
</feature>
<name>A0A285PN01_9HYPH</name>
<dbReference type="AlphaFoldDB" id="A0A285PN01"/>
<dbReference type="Pfam" id="PF03976">
    <property type="entry name" value="PPK2"/>
    <property type="match status" value="1"/>
</dbReference>
<evidence type="ECO:0000256" key="6">
    <source>
        <dbReference type="RuleBase" id="RU369062"/>
    </source>
</evidence>
<evidence type="ECO:0000256" key="4">
    <source>
        <dbReference type="ARBA" id="ARBA00023310"/>
    </source>
</evidence>
<dbReference type="GO" id="GO:0006754">
    <property type="term" value="P:ATP biosynthetic process"/>
    <property type="evidence" value="ECO:0007669"/>
    <property type="project" value="UniProtKB-KW"/>
</dbReference>
<dbReference type="InterPro" id="IPR027417">
    <property type="entry name" value="P-loop_NTPase"/>
</dbReference>
<protein>
    <recommendedName>
        <fullName evidence="6">ADP/GDP-polyphosphate phosphotransferase</fullName>
        <ecNumber evidence="6">2.7.4.-</ecNumber>
    </recommendedName>
    <alternativeName>
        <fullName evidence="6">Polyphosphate kinase PPK2</fullName>
    </alternativeName>
</protein>
<dbReference type="RefSeq" id="WP_244580192.1">
    <property type="nucleotide sequence ID" value="NZ_OBEL01000009.1"/>
</dbReference>
<proteinExistence type="inferred from homology"/>
<dbReference type="PANTHER" id="PTHR34383">
    <property type="entry name" value="POLYPHOSPHATE:AMP PHOSPHOTRANSFERASE-RELATED"/>
    <property type="match status" value="1"/>
</dbReference>
<evidence type="ECO:0000313" key="8">
    <source>
        <dbReference type="EMBL" id="SNZ21506.1"/>
    </source>
</evidence>
<comment type="subunit">
    <text evidence="6">Homotetramer.</text>
</comment>
<keyword evidence="3 6" id="KW-0418">Kinase</keyword>
<dbReference type="Gene3D" id="3.40.50.300">
    <property type="entry name" value="P-loop containing nucleotide triphosphate hydrolases"/>
    <property type="match status" value="1"/>
</dbReference>
<dbReference type="EC" id="2.7.4.-" evidence="6"/>
<dbReference type="GO" id="GO:0008976">
    <property type="term" value="F:polyphosphate kinase activity"/>
    <property type="evidence" value="ECO:0007669"/>
    <property type="project" value="UniProtKB-UniRule"/>
</dbReference>
<dbReference type="InterPro" id="IPR016898">
    <property type="entry name" value="Polyphosphate_phosphotransfera"/>
</dbReference>
<dbReference type="Proteomes" id="UP000219439">
    <property type="component" value="Unassembled WGS sequence"/>
</dbReference>
<evidence type="ECO:0000313" key="9">
    <source>
        <dbReference type="Proteomes" id="UP000219439"/>
    </source>
</evidence>
<dbReference type="InterPro" id="IPR022488">
    <property type="entry name" value="PPK2-related"/>
</dbReference>
<comment type="similarity">
    <text evidence="1 6">Belongs to the polyphosphate kinase 2 (PPK2) family. Class I subfamily.</text>
</comment>
<evidence type="ECO:0000259" key="7">
    <source>
        <dbReference type="Pfam" id="PF03976"/>
    </source>
</evidence>
<evidence type="ECO:0000256" key="3">
    <source>
        <dbReference type="ARBA" id="ARBA00022777"/>
    </source>
</evidence>
<accession>A0A285PN01</accession>
<dbReference type="InterPro" id="IPR022486">
    <property type="entry name" value="PPK2_PA0141"/>
</dbReference>
<organism evidence="8 9">
    <name type="scientific">Cohaesibacter gelatinilyticus</name>
    <dbReference type="NCBI Taxonomy" id="372072"/>
    <lineage>
        <taxon>Bacteria</taxon>
        <taxon>Pseudomonadati</taxon>
        <taxon>Pseudomonadota</taxon>
        <taxon>Alphaproteobacteria</taxon>
        <taxon>Hyphomicrobiales</taxon>
        <taxon>Cohaesibacteraceae</taxon>
    </lineage>
</organism>
<dbReference type="PANTHER" id="PTHR34383:SF1">
    <property type="entry name" value="ADP-POLYPHOSPHATE PHOSPHOTRANSFERASE"/>
    <property type="match status" value="1"/>
</dbReference>
<reference evidence="8 9" key="1">
    <citation type="submission" date="2017-09" db="EMBL/GenBank/DDBJ databases">
        <authorList>
            <person name="Ehlers B."/>
            <person name="Leendertz F.H."/>
        </authorList>
    </citation>
    <scope>NUCLEOTIDE SEQUENCE [LARGE SCALE GENOMIC DNA]</scope>
    <source>
        <strain evidence="8 9">DSM 18289</strain>
    </source>
</reference>
<keyword evidence="4" id="KW-0066">ATP synthesis</keyword>
<dbReference type="EMBL" id="OBEL01000009">
    <property type="protein sequence ID" value="SNZ21506.1"/>
    <property type="molecule type" value="Genomic_DNA"/>
</dbReference>
<dbReference type="SUPFAM" id="SSF52540">
    <property type="entry name" value="P-loop containing nucleoside triphosphate hydrolases"/>
    <property type="match status" value="1"/>
</dbReference>
<keyword evidence="9" id="KW-1185">Reference proteome</keyword>
<dbReference type="PIRSF" id="PIRSF028756">
    <property type="entry name" value="PPK2_prd"/>
    <property type="match status" value="1"/>
</dbReference>
<evidence type="ECO:0000256" key="1">
    <source>
        <dbReference type="ARBA" id="ARBA00009924"/>
    </source>
</evidence>
<evidence type="ECO:0000256" key="5">
    <source>
        <dbReference type="ARBA" id="ARBA00024500"/>
    </source>
</evidence>
<comment type="function">
    <text evidence="6">Uses inorganic polyphosphate (polyP) as a donor to convert GDP to GTP or ADP to ATP.</text>
</comment>
<gene>
    <name evidence="8" type="ORF">SAMN06265368_4628</name>
</gene>
<dbReference type="NCBIfam" id="TIGR03707">
    <property type="entry name" value="PPK2_P_aer"/>
    <property type="match status" value="1"/>
</dbReference>